<name>A0ABQ6Q4V8_9BACT</name>
<gene>
    <name evidence="1" type="ORF">Ataiwa_34890</name>
</gene>
<accession>A0ABQ6Q4V8</accession>
<dbReference type="EMBL" id="BTPE01000015">
    <property type="protein sequence ID" value="GMQ35216.1"/>
    <property type="molecule type" value="Genomic_DNA"/>
</dbReference>
<comment type="caution">
    <text evidence="1">The sequence shown here is derived from an EMBL/GenBank/DDBJ whole genome shotgun (WGS) entry which is preliminary data.</text>
</comment>
<evidence type="ECO:0000313" key="1">
    <source>
        <dbReference type="EMBL" id="GMQ35216.1"/>
    </source>
</evidence>
<keyword evidence="2" id="KW-1185">Reference proteome</keyword>
<sequence length="34" mass="3763">MAPEVFFGAFLFLVVKHSCQLSLILNLANQNLAL</sequence>
<dbReference type="Proteomes" id="UP001307705">
    <property type="component" value="Unassembled WGS sequence"/>
</dbReference>
<evidence type="ECO:0000313" key="2">
    <source>
        <dbReference type="Proteomes" id="UP001307705"/>
    </source>
</evidence>
<reference evidence="1 2" key="1">
    <citation type="submission" date="2023-08" db="EMBL/GenBank/DDBJ databases">
        <title>Draft genome sequence of Algoriphagus taiwanensis.</title>
        <authorList>
            <person name="Takatani N."/>
            <person name="Hosokawa M."/>
            <person name="Sawabe T."/>
        </authorList>
    </citation>
    <scope>NUCLEOTIDE SEQUENCE [LARGE SCALE GENOMIC DNA]</scope>
    <source>
        <strain evidence="1 2">JCM 19755</strain>
    </source>
</reference>
<proteinExistence type="predicted"/>
<organism evidence="1 2">
    <name type="scientific">Algoriphagus taiwanensis</name>
    <dbReference type="NCBI Taxonomy" id="1445656"/>
    <lineage>
        <taxon>Bacteria</taxon>
        <taxon>Pseudomonadati</taxon>
        <taxon>Bacteroidota</taxon>
        <taxon>Cytophagia</taxon>
        <taxon>Cytophagales</taxon>
        <taxon>Cyclobacteriaceae</taxon>
        <taxon>Algoriphagus</taxon>
    </lineage>
</organism>
<protein>
    <submittedName>
        <fullName evidence="1">Uncharacterized protein</fullName>
    </submittedName>
</protein>